<organism evidence="2 3">
    <name type="scientific">Trifolium subterraneum</name>
    <name type="common">Subterranean clover</name>
    <dbReference type="NCBI Taxonomy" id="3900"/>
    <lineage>
        <taxon>Eukaryota</taxon>
        <taxon>Viridiplantae</taxon>
        <taxon>Streptophyta</taxon>
        <taxon>Embryophyta</taxon>
        <taxon>Tracheophyta</taxon>
        <taxon>Spermatophyta</taxon>
        <taxon>Magnoliopsida</taxon>
        <taxon>eudicotyledons</taxon>
        <taxon>Gunneridae</taxon>
        <taxon>Pentapetalae</taxon>
        <taxon>rosids</taxon>
        <taxon>fabids</taxon>
        <taxon>Fabales</taxon>
        <taxon>Fabaceae</taxon>
        <taxon>Papilionoideae</taxon>
        <taxon>50 kb inversion clade</taxon>
        <taxon>NPAAA clade</taxon>
        <taxon>Hologalegina</taxon>
        <taxon>IRL clade</taxon>
        <taxon>Trifolieae</taxon>
        <taxon>Trifolium</taxon>
    </lineage>
</organism>
<dbReference type="Proteomes" id="UP000242715">
    <property type="component" value="Unassembled WGS sequence"/>
</dbReference>
<feature type="domain" description="RNA polymerase Rpb2" evidence="1">
    <location>
        <begin position="5"/>
        <end position="40"/>
    </location>
</feature>
<proteinExistence type="predicted"/>
<dbReference type="GO" id="GO:0006351">
    <property type="term" value="P:DNA-templated transcription"/>
    <property type="evidence" value="ECO:0007669"/>
    <property type="project" value="InterPro"/>
</dbReference>
<name>A0A2Z6NM88_TRISU</name>
<evidence type="ECO:0000313" key="3">
    <source>
        <dbReference type="Proteomes" id="UP000242715"/>
    </source>
</evidence>
<evidence type="ECO:0000313" key="2">
    <source>
        <dbReference type="EMBL" id="GAU30947.1"/>
    </source>
</evidence>
<dbReference type="EMBL" id="DF973440">
    <property type="protein sequence ID" value="GAU30947.1"/>
    <property type="molecule type" value="Genomic_DNA"/>
</dbReference>
<protein>
    <recommendedName>
        <fullName evidence="1">RNA polymerase Rpb2 domain-containing protein</fullName>
    </recommendedName>
</protein>
<dbReference type="OrthoDB" id="1726124at2759"/>
<sequence>MKSQQVDVNTEVGVVRDVGLREVRIYTDYGRCSRPLFIVDKQRLLIKKKDIHELQQRDSTEEGRWSDLVSKGFISTQRRKRLL</sequence>
<gene>
    <name evidence="2" type="ORF">TSUD_143950</name>
</gene>
<dbReference type="AlphaFoldDB" id="A0A2Z6NM88"/>
<evidence type="ECO:0000259" key="1">
    <source>
        <dbReference type="Pfam" id="PF04566"/>
    </source>
</evidence>
<accession>A0A2Z6NM88</accession>
<dbReference type="GO" id="GO:0003677">
    <property type="term" value="F:DNA binding"/>
    <property type="evidence" value="ECO:0007669"/>
    <property type="project" value="InterPro"/>
</dbReference>
<reference evidence="3" key="1">
    <citation type="journal article" date="2017" name="Front. Plant Sci.">
        <title>Climate Clever Clovers: New Paradigm to Reduce the Environmental Footprint of Ruminants by Breeding Low Methanogenic Forages Utilizing Haplotype Variation.</title>
        <authorList>
            <person name="Kaur P."/>
            <person name="Appels R."/>
            <person name="Bayer P.E."/>
            <person name="Keeble-Gagnere G."/>
            <person name="Wang J."/>
            <person name="Hirakawa H."/>
            <person name="Shirasawa K."/>
            <person name="Vercoe P."/>
            <person name="Stefanova K."/>
            <person name="Durmic Z."/>
            <person name="Nichols P."/>
            <person name="Revell C."/>
            <person name="Isobe S.N."/>
            <person name="Edwards D."/>
            <person name="Erskine W."/>
        </authorList>
    </citation>
    <scope>NUCLEOTIDE SEQUENCE [LARGE SCALE GENOMIC DNA]</scope>
    <source>
        <strain evidence="3">cv. Daliak</strain>
    </source>
</reference>
<dbReference type="GO" id="GO:0003899">
    <property type="term" value="F:DNA-directed RNA polymerase activity"/>
    <property type="evidence" value="ECO:0007669"/>
    <property type="project" value="InterPro"/>
</dbReference>
<dbReference type="SUPFAM" id="SSF64484">
    <property type="entry name" value="beta and beta-prime subunits of DNA dependent RNA-polymerase"/>
    <property type="match status" value="1"/>
</dbReference>
<dbReference type="InterPro" id="IPR007646">
    <property type="entry name" value="RNA_pol_Rpb2_4"/>
</dbReference>
<dbReference type="Pfam" id="PF04566">
    <property type="entry name" value="RNA_pol_Rpb2_4"/>
    <property type="match status" value="1"/>
</dbReference>
<keyword evidence="3" id="KW-1185">Reference proteome</keyword>